<dbReference type="CDD" id="cd00082">
    <property type="entry name" value="HisKA"/>
    <property type="match status" value="1"/>
</dbReference>
<evidence type="ECO:0000256" key="9">
    <source>
        <dbReference type="ARBA" id="ARBA00023012"/>
    </source>
</evidence>
<evidence type="ECO:0000259" key="13">
    <source>
        <dbReference type="PROSITE" id="PS50885"/>
    </source>
</evidence>
<evidence type="ECO:0000256" key="3">
    <source>
        <dbReference type="ARBA" id="ARBA00012438"/>
    </source>
</evidence>
<dbReference type="AlphaFoldDB" id="A0A7X0NWV0"/>
<evidence type="ECO:0000256" key="2">
    <source>
        <dbReference type="ARBA" id="ARBA00004236"/>
    </source>
</evidence>
<dbReference type="Pfam" id="PF02518">
    <property type="entry name" value="HATPase_c"/>
    <property type="match status" value="1"/>
</dbReference>
<evidence type="ECO:0000256" key="5">
    <source>
        <dbReference type="ARBA" id="ARBA00022679"/>
    </source>
</evidence>
<dbReference type="SUPFAM" id="SSF47384">
    <property type="entry name" value="Homodimeric domain of signal transducing histidine kinase"/>
    <property type="match status" value="1"/>
</dbReference>
<sequence>MSPKTNGRRWPYPCSIRVRYALVVGALFLVILTVLGAVTISGIRHKIATELAEDMHLAVVDWVSRMRPGYIPPPNPVEPAARARYLQLVDSRGRVVVANADAAGKPPLSALRPAPGDGMQDFTACPSWSKGRCLLVTALRLEPHMPDAPLRDGPHYIYAGTVQPPALSMHYLEAGFGAAVLVASVMAGWVTWVVVGRTLRPVRAISAKMGEATAKDLTMRVPAPPGDDEIAQLARASNAYLDRLEEAVNAYRRFASMASHELRSPVTALRTQVEEALMYPGEVDAHAALRRTLDSTDRLEAIIDDLLAYTRVKDAPPEAYRPLDLAALVRDELAGLPPGGVRIRLRATGQPTVWGSRVQLSRVLNNLLVNARRHARSRVDVSVEQAGDQAVVIVQDDGAGIALEDRERVFTAFVRLPEGQRLDPGGSGLGLAISRETCRAHGGSLTVEDCTGGARFAVRLPLSEPAAGRPSGN</sequence>
<feature type="transmembrane region" description="Helical" evidence="11">
    <location>
        <begin position="20"/>
        <end position="43"/>
    </location>
</feature>
<dbReference type="InterPro" id="IPR003660">
    <property type="entry name" value="HAMP_dom"/>
</dbReference>
<keyword evidence="15" id="KW-1185">Reference proteome</keyword>
<dbReference type="EC" id="2.7.13.3" evidence="3"/>
<comment type="subcellular location">
    <subcellularLocation>
        <location evidence="2">Cell membrane</location>
    </subcellularLocation>
</comment>
<dbReference type="InterPro" id="IPR003594">
    <property type="entry name" value="HATPase_dom"/>
</dbReference>
<dbReference type="SUPFAM" id="SSF55874">
    <property type="entry name" value="ATPase domain of HSP90 chaperone/DNA topoisomerase II/histidine kinase"/>
    <property type="match status" value="1"/>
</dbReference>
<dbReference type="GO" id="GO:0000155">
    <property type="term" value="F:phosphorelay sensor kinase activity"/>
    <property type="evidence" value="ECO:0007669"/>
    <property type="project" value="InterPro"/>
</dbReference>
<dbReference type="CDD" id="cd06225">
    <property type="entry name" value="HAMP"/>
    <property type="match status" value="1"/>
</dbReference>
<dbReference type="Pfam" id="PF00672">
    <property type="entry name" value="HAMP"/>
    <property type="match status" value="1"/>
</dbReference>
<protein>
    <recommendedName>
        <fullName evidence="3">histidine kinase</fullName>
        <ecNumber evidence="3">2.7.13.3</ecNumber>
    </recommendedName>
</protein>
<dbReference type="InterPro" id="IPR005467">
    <property type="entry name" value="His_kinase_dom"/>
</dbReference>
<evidence type="ECO:0000313" key="14">
    <source>
        <dbReference type="EMBL" id="MBB6550909.1"/>
    </source>
</evidence>
<evidence type="ECO:0000256" key="8">
    <source>
        <dbReference type="ARBA" id="ARBA00022989"/>
    </source>
</evidence>
<evidence type="ECO:0000256" key="7">
    <source>
        <dbReference type="ARBA" id="ARBA00022777"/>
    </source>
</evidence>
<dbReference type="InterPro" id="IPR004358">
    <property type="entry name" value="Sig_transdc_His_kin-like_C"/>
</dbReference>
<dbReference type="SUPFAM" id="SSF158472">
    <property type="entry name" value="HAMP domain-like"/>
    <property type="match status" value="1"/>
</dbReference>
<evidence type="ECO:0000256" key="6">
    <source>
        <dbReference type="ARBA" id="ARBA00022692"/>
    </source>
</evidence>
<dbReference type="PRINTS" id="PR00344">
    <property type="entry name" value="BCTRLSENSOR"/>
</dbReference>
<feature type="domain" description="HAMP" evidence="13">
    <location>
        <begin position="196"/>
        <end position="249"/>
    </location>
</feature>
<keyword evidence="5" id="KW-0808">Transferase</keyword>
<keyword evidence="6 11" id="KW-0812">Transmembrane</keyword>
<dbReference type="SMART" id="SM00388">
    <property type="entry name" value="HisKA"/>
    <property type="match status" value="1"/>
</dbReference>
<dbReference type="PANTHER" id="PTHR45436">
    <property type="entry name" value="SENSOR HISTIDINE KINASE YKOH"/>
    <property type="match status" value="1"/>
</dbReference>
<name>A0A7X0NWV0_9ACTN</name>
<proteinExistence type="predicted"/>
<dbReference type="Proteomes" id="UP000565579">
    <property type="component" value="Unassembled WGS sequence"/>
</dbReference>
<keyword evidence="9" id="KW-0902">Two-component regulatory system</keyword>
<dbReference type="PROSITE" id="PS50109">
    <property type="entry name" value="HIS_KIN"/>
    <property type="match status" value="1"/>
</dbReference>
<evidence type="ECO:0000256" key="1">
    <source>
        <dbReference type="ARBA" id="ARBA00000085"/>
    </source>
</evidence>
<organism evidence="14 15">
    <name type="scientific">Nonomuraea rubra</name>
    <dbReference type="NCBI Taxonomy" id="46180"/>
    <lineage>
        <taxon>Bacteria</taxon>
        <taxon>Bacillati</taxon>
        <taxon>Actinomycetota</taxon>
        <taxon>Actinomycetes</taxon>
        <taxon>Streptosporangiales</taxon>
        <taxon>Streptosporangiaceae</taxon>
        <taxon>Nonomuraea</taxon>
    </lineage>
</organism>
<dbReference type="InterPro" id="IPR050428">
    <property type="entry name" value="TCS_sensor_his_kinase"/>
</dbReference>
<comment type="catalytic activity">
    <reaction evidence="1">
        <text>ATP + protein L-histidine = ADP + protein N-phospho-L-histidine.</text>
        <dbReference type="EC" id="2.7.13.3"/>
    </reaction>
</comment>
<keyword evidence="7 14" id="KW-0418">Kinase</keyword>
<feature type="transmembrane region" description="Helical" evidence="11">
    <location>
        <begin position="174"/>
        <end position="195"/>
    </location>
</feature>
<dbReference type="PANTHER" id="PTHR45436:SF5">
    <property type="entry name" value="SENSOR HISTIDINE KINASE TRCS"/>
    <property type="match status" value="1"/>
</dbReference>
<evidence type="ECO:0000256" key="11">
    <source>
        <dbReference type="SAM" id="Phobius"/>
    </source>
</evidence>
<dbReference type="Pfam" id="PF00512">
    <property type="entry name" value="HisKA"/>
    <property type="match status" value="1"/>
</dbReference>
<dbReference type="CDD" id="cd00075">
    <property type="entry name" value="HATPase"/>
    <property type="match status" value="1"/>
</dbReference>
<evidence type="ECO:0000256" key="10">
    <source>
        <dbReference type="ARBA" id="ARBA00023136"/>
    </source>
</evidence>
<keyword evidence="10 11" id="KW-0472">Membrane</keyword>
<dbReference type="RefSeq" id="WP_185105089.1">
    <property type="nucleotide sequence ID" value="NZ_BAAAXY010000145.1"/>
</dbReference>
<dbReference type="EMBL" id="JACHMI010000001">
    <property type="protein sequence ID" value="MBB6550909.1"/>
    <property type="molecule type" value="Genomic_DNA"/>
</dbReference>
<gene>
    <name evidence="14" type="ORF">HD593_005704</name>
</gene>
<accession>A0A7X0NWV0</accession>
<comment type="caution">
    <text evidence="14">The sequence shown here is derived from an EMBL/GenBank/DDBJ whole genome shotgun (WGS) entry which is preliminary data.</text>
</comment>
<evidence type="ECO:0000259" key="12">
    <source>
        <dbReference type="PROSITE" id="PS50109"/>
    </source>
</evidence>
<dbReference type="GO" id="GO:0005886">
    <property type="term" value="C:plasma membrane"/>
    <property type="evidence" value="ECO:0007669"/>
    <property type="project" value="UniProtKB-SubCell"/>
</dbReference>
<reference evidence="14 15" key="1">
    <citation type="submission" date="2020-08" db="EMBL/GenBank/DDBJ databases">
        <title>Sequencing the genomes of 1000 actinobacteria strains.</title>
        <authorList>
            <person name="Klenk H.-P."/>
        </authorList>
    </citation>
    <scope>NUCLEOTIDE SEQUENCE [LARGE SCALE GENOMIC DNA]</scope>
    <source>
        <strain evidence="14 15">DSM 43768</strain>
    </source>
</reference>
<keyword evidence="8 11" id="KW-1133">Transmembrane helix</keyword>
<keyword evidence="4" id="KW-0597">Phosphoprotein</keyword>
<evidence type="ECO:0000256" key="4">
    <source>
        <dbReference type="ARBA" id="ARBA00022553"/>
    </source>
</evidence>
<dbReference type="InterPro" id="IPR036097">
    <property type="entry name" value="HisK_dim/P_sf"/>
</dbReference>
<dbReference type="PROSITE" id="PS50885">
    <property type="entry name" value="HAMP"/>
    <property type="match status" value="1"/>
</dbReference>
<evidence type="ECO:0000313" key="15">
    <source>
        <dbReference type="Proteomes" id="UP000565579"/>
    </source>
</evidence>
<feature type="domain" description="Histidine kinase" evidence="12">
    <location>
        <begin position="257"/>
        <end position="464"/>
    </location>
</feature>
<dbReference type="SMART" id="SM00304">
    <property type="entry name" value="HAMP"/>
    <property type="match status" value="1"/>
</dbReference>
<dbReference type="InterPro" id="IPR036890">
    <property type="entry name" value="HATPase_C_sf"/>
</dbReference>
<dbReference type="SMART" id="SM00387">
    <property type="entry name" value="HATPase_c"/>
    <property type="match status" value="1"/>
</dbReference>
<dbReference type="InterPro" id="IPR003661">
    <property type="entry name" value="HisK_dim/P_dom"/>
</dbReference>
<dbReference type="Gene3D" id="3.30.565.10">
    <property type="entry name" value="Histidine kinase-like ATPase, C-terminal domain"/>
    <property type="match status" value="1"/>
</dbReference>
<dbReference type="Gene3D" id="1.10.287.130">
    <property type="match status" value="1"/>
</dbReference>